<keyword evidence="5" id="KW-0325">Glycoprotein</keyword>
<keyword evidence="2" id="KW-1003">Cell membrane</keyword>
<dbReference type="InterPro" id="IPR016054">
    <property type="entry name" value="LY6_UPA_recep-like"/>
</dbReference>
<name>A0A9L0JVH0_EQUAS</name>
<evidence type="ECO:0000313" key="8">
    <source>
        <dbReference type="Proteomes" id="UP000694387"/>
    </source>
</evidence>
<evidence type="ECO:0000256" key="3">
    <source>
        <dbReference type="ARBA" id="ARBA00022729"/>
    </source>
</evidence>
<dbReference type="Pfam" id="PF00021">
    <property type="entry name" value="UPAR_LY6"/>
    <property type="match status" value="2"/>
</dbReference>
<dbReference type="PANTHER" id="PTHR16529:SF3">
    <property type="entry name" value="TESTIS-EXPRESSED PROTEIN 101"/>
    <property type="match status" value="1"/>
</dbReference>
<evidence type="ECO:0000256" key="5">
    <source>
        <dbReference type="ARBA" id="ARBA00023180"/>
    </source>
</evidence>
<evidence type="ECO:0000313" key="7">
    <source>
        <dbReference type="Ensembl" id="ENSEASP00005057154.1"/>
    </source>
</evidence>
<dbReference type="CDD" id="cd23634">
    <property type="entry name" value="TFP_LU_ECD_TEX101_rpt2"/>
    <property type="match status" value="1"/>
</dbReference>
<proteinExistence type="predicted"/>
<reference evidence="7" key="3">
    <citation type="submission" date="2025-09" db="UniProtKB">
        <authorList>
            <consortium name="Ensembl"/>
        </authorList>
    </citation>
    <scope>IDENTIFICATION</scope>
</reference>
<dbReference type="InterPro" id="IPR051899">
    <property type="entry name" value="Fert-Immune_med_protein"/>
</dbReference>
<evidence type="ECO:0000256" key="1">
    <source>
        <dbReference type="ARBA" id="ARBA00004236"/>
    </source>
</evidence>
<protein>
    <submittedName>
        <fullName evidence="7">Testis expressed 101</fullName>
    </submittedName>
</protein>
<keyword evidence="3" id="KW-0732">Signal</keyword>
<dbReference type="GO" id="GO:0044853">
    <property type="term" value="C:plasma membrane raft"/>
    <property type="evidence" value="ECO:0007669"/>
    <property type="project" value="TreeGrafter"/>
</dbReference>
<comment type="subcellular location">
    <subcellularLocation>
        <location evidence="1">Cell membrane</location>
    </subcellularLocation>
</comment>
<sequence length="264" mass="28761">MGGRAAGSRGWISGEKRVIWAPPRRANAHPSLIVSPVAQNLYCHQGVYISIEDDPRHAFNWTTGKVEACDNGSFCQESVLLIKAGNKTAVLASKGCTTEGSPAMTFIQHSPPPGIVTVSYSNYCEESFCNDMEDLLQIWKPERNEVPRVTANLHCPTCVALGTCLNAPSLPCPNDTTRCYQGKLQIIGGGINSPLEVKGCTSVIGCRLMAGVFTVGPMWVKEVCQYPSLIQPRKAENGATWLLFSVWRLELLLLLLLQSVVHCS</sequence>
<accession>A0A9L0JVH0</accession>
<reference evidence="7 8" key="1">
    <citation type="journal article" date="2020" name="Nat. Commun.">
        <title>Donkey genomes provide new insights into domestication and selection for coat color.</title>
        <authorList>
            <person name="Wang"/>
            <person name="C."/>
            <person name="Li"/>
            <person name="H."/>
            <person name="Guo"/>
            <person name="Y."/>
            <person name="Huang"/>
            <person name="J."/>
            <person name="Sun"/>
            <person name="Y."/>
            <person name="Min"/>
            <person name="J."/>
            <person name="Wang"/>
            <person name="J."/>
            <person name="Fang"/>
            <person name="X."/>
            <person name="Zhao"/>
            <person name="Z."/>
            <person name="Wang"/>
            <person name="S."/>
            <person name="Zhang"/>
            <person name="Y."/>
            <person name="Liu"/>
            <person name="Q."/>
            <person name="Jiang"/>
            <person name="Q."/>
            <person name="Wang"/>
            <person name="X."/>
            <person name="Guo"/>
            <person name="Y."/>
            <person name="Yang"/>
            <person name="C."/>
            <person name="Wang"/>
            <person name="Y."/>
            <person name="Tian"/>
            <person name="F."/>
            <person name="Zhuang"/>
            <person name="G."/>
            <person name="Fan"/>
            <person name="Y."/>
            <person name="Gao"/>
            <person name="Q."/>
            <person name="Li"/>
            <person name="Y."/>
            <person name="Ju"/>
            <person name="Z."/>
            <person name="Li"/>
            <person name="J."/>
            <person name="Li"/>
            <person name="R."/>
            <person name="Hou"/>
            <person name="M."/>
            <person name="Yang"/>
            <person name="G."/>
            <person name="Liu"/>
            <person name="G."/>
            <person name="Liu"/>
            <person name="W."/>
            <person name="Guo"/>
            <person name="J."/>
            <person name="Pan"/>
            <person name="S."/>
            <person name="Fan"/>
            <person name="G."/>
            <person name="Zhang"/>
            <person name="W."/>
            <person name="Zhang"/>
            <person name="R."/>
            <person name="Yu"/>
            <person name="J."/>
            <person name="Zhang"/>
            <person name="X."/>
            <person name="Yin"/>
            <person name="Q."/>
            <person name="Ji"/>
            <person name="C."/>
            <person name="Jin"/>
            <person name="Y."/>
            <person name="Yue"/>
            <person name="G."/>
            <person name="Liu"/>
            <person name="M."/>
            <person name="Xu"/>
            <person name="J."/>
            <person name="Liu"/>
            <person name="S."/>
            <person name="Jordana"/>
            <person name="J."/>
            <person name="Noce"/>
            <person name="A."/>
            <person name="Amills"/>
            <person name="M."/>
            <person name="Wu"/>
            <person name="D.D."/>
            <person name="Li"/>
            <person name="S."/>
            <person name="Zhou"/>
            <person name="X. and Zhong"/>
            <person name="J."/>
        </authorList>
    </citation>
    <scope>NUCLEOTIDE SEQUENCE [LARGE SCALE GENOMIC DNA]</scope>
</reference>
<dbReference type="Proteomes" id="UP000694387">
    <property type="component" value="Chromosome 26"/>
</dbReference>
<dbReference type="CDD" id="cd23622">
    <property type="entry name" value="TFP_LU_ECD_TEX101_rpt1"/>
    <property type="match status" value="1"/>
</dbReference>
<evidence type="ECO:0000259" key="6">
    <source>
        <dbReference type="Pfam" id="PF00021"/>
    </source>
</evidence>
<reference evidence="7" key="2">
    <citation type="submission" date="2025-08" db="UniProtKB">
        <authorList>
            <consortium name="Ensembl"/>
        </authorList>
    </citation>
    <scope>IDENTIFICATION</scope>
</reference>
<keyword evidence="8" id="KW-1185">Reference proteome</keyword>
<dbReference type="Ensembl" id="ENSEAST00005082245.1">
    <property type="protein sequence ID" value="ENSEASP00005057154.1"/>
    <property type="gene ID" value="ENSEASG00005013219.2"/>
</dbReference>
<feature type="domain" description="UPAR/Ly6" evidence="6">
    <location>
        <begin position="68"/>
        <end position="131"/>
    </location>
</feature>
<dbReference type="GeneTree" id="ENSGT00530000063351"/>
<dbReference type="GO" id="GO:0007339">
    <property type="term" value="P:binding of sperm to zona pellucida"/>
    <property type="evidence" value="ECO:0007669"/>
    <property type="project" value="TreeGrafter"/>
</dbReference>
<evidence type="ECO:0000256" key="4">
    <source>
        <dbReference type="ARBA" id="ARBA00023136"/>
    </source>
</evidence>
<dbReference type="InterPro" id="IPR045860">
    <property type="entry name" value="Snake_toxin-like_sf"/>
</dbReference>
<evidence type="ECO:0000256" key="2">
    <source>
        <dbReference type="ARBA" id="ARBA00022475"/>
    </source>
</evidence>
<dbReference type="AlphaFoldDB" id="A0A9L0JVH0"/>
<dbReference type="PANTHER" id="PTHR16529">
    <property type="entry name" value="CD177 ANTIGEN"/>
    <property type="match status" value="1"/>
</dbReference>
<dbReference type="GO" id="GO:1901317">
    <property type="term" value="P:regulation of flagellated sperm motility"/>
    <property type="evidence" value="ECO:0007669"/>
    <property type="project" value="TreeGrafter"/>
</dbReference>
<organism evidence="7 8">
    <name type="scientific">Equus asinus</name>
    <name type="common">Donkey</name>
    <name type="synonym">Equus africanus asinus</name>
    <dbReference type="NCBI Taxonomy" id="9793"/>
    <lineage>
        <taxon>Eukaryota</taxon>
        <taxon>Metazoa</taxon>
        <taxon>Chordata</taxon>
        <taxon>Craniata</taxon>
        <taxon>Vertebrata</taxon>
        <taxon>Euteleostomi</taxon>
        <taxon>Mammalia</taxon>
        <taxon>Eutheria</taxon>
        <taxon>Laurasiatheria</taxon>
        <taxon>Perissodactyla</taxon>
        <taxon>Equidae</taxon>
        <taxon>Equus</taxon>
    </lineage>
</organism>
<gene>
    <name evidence="7" type="primary">TEX101</name>
</gene>
<feature type="domain" description="UPAR/Ly6" evidence="6">
    <location>
        <begin position="152"/>
        <end position="226"/>
    </location>
</feature>
<keyword evidence="4" id="KW-0472">Membrane</keyword>
<dbReference type="SUPFAM" id="SSF57302">
    <property type="entry name" value="Snake toxin-like"/>
    <property type="match status" value="1"/>
</dbReference>